<feature type="transmembrane region" description="Helical" evidence="7">
    <location>
        <begin position="53"/>
        <end position="75"/>
    </location>
</feature>
<dbReference type="RefSeq" id="WP_367637170.1">
    <property type="nucleotide sequence ID" value="NZ_JBFNQN010000004.1"/>
</dbReference>
<keyword evidence="2" id="KW-1003">Cell membrane</keyword>
<keyword evidence="10" id="KW-1185">Reference proteome</keyword>
<dbReference type="Pfam" id="PF04024">
    <property type="entry name" value="PspC"/>
    <property type="match status" value="1"/>
</dbReference>
<sequence>MSSTATTGQRGVAKFFATVRSCGVERSQDRWFAGVCGGVAERLGLDPLLVRGVLVALTVVGGLGLAAYGACWLLLPDGRSASAGDGSPEAAPVPITPGRIEAEAVLRGDVSGGALLAGALVLADVVLPRALLGVLNQNLDGPGWGFLLTGLLALLGWWLLRDVRVPPLDPARRAALDAQLAPAPTDETARTQPLSLVKDTPATAAQPSGPAAGFGSPTERRAAARLAREQARAAAVHARTEEKVREAYEKAARARAARRPGSPLLTTATLGLALLAVGLVVVASLLTGSGPWSGTPLARPLQERTLPLAAATATVVLGLGAVLAGLRGRRTALVGLAWPVALAAAATALAPPAGNWTGDTDRTWAPTGTSALSTYVGRLAVDPGGLEDGTAAATVAAGRLDVVVPADRTVLLDVSVLAGSLRWQPGDDLVEVTDDPPGDVAIGGQVRREGSSAVAGGVNLRRVFAAGPGAAALAGAVTVRGDDPADWTVPAGTPRVRATGWTGEVRIGPAGSTTLEAS</sequence>
<accession>A0ABV3P4A0</accession>
<dbReference type="PANTHER" id="PTHR33885">
    <property type="entry name" value="PHAGE SHOCK PROTEIN C"/>
    <property type="match status" value="1"/>
</dbReference>
<comment type="caution">
    <text evidence="9">The sequence shown here is derived from an EMBL/GenBank/DDBJ whole genome shotgun (WGS) entry which is preliminary data.</text>
</comment>
<keyword evidence="3 7" id="KW-0812">Transmembrane</keyword>
<name>A0ABV3P4A0_9ACTN</name>
<organism evidence="9 10">
    <name type="scientific">Kineococcus endophyticus</name>
    <dbReference type="NCBI Taxonomy" id="1181883"/>
    <lineage>
        <taxon>Bacteria</taxon>
        <taxon>Bacillati</taxon>
        <taxon>Actinomycetota</taxon>
        <taxon>Actinomycetes</taxon>
        <taxon>Kineosporiales</taxon>
        <taxon>Kineosporiaceae</taxon>
        <taxon>Kineococcus</taxon>
    </lineage>
</organism>
<keyword evidence="5 7" id="KW-0472">Membrane</keyword>
<feature type="domain" description="Phage shock protein PspC N-terminal" evidence="8">
    <location>
        <begin position="26"/>
        <end position="77"/>
    </location>
</feature>
<evidence type="ECO:0000256" key="1">
    <source>
        <dbReference type="ARBA" id="ARBA00004162"/>
    </source>
</evidence>
<reference evidence="9 10" key="1">
    <citation type="submission" date="2024-07" db="EMBL/GenBank/DDBJ databases">
        <authorList>
            <person name="Thanompreechachai J."/>
            <person name="Duangmal K."/>
        </authorList>
    </citation>
    <scope>NUCLEOTIDE SEQUENCE [LARGE SCALE GENOMIC DNA]</scope>
    <source>
        <strain evidence="9 10">KCTC 19886</strain>
    </source>
</reference>
<dbReference type="InterPro" id="IPR052027">
    <property type="entry name" value="PspC"/>
</dbReference>
<feature type="transmembrane region" description="Helical" evidence="7">
    <location>
        <begin position="263"/>
        <end position="286"/>
    </location>
</feature>
<evidence type="ECO:0000259" key="8">
    <source>
        <dbReference type="Pfam" id="PF04024"/>
    </source>
</evidence>
<evidence type="ECO:0000256" key="2">
    <source>
        <dbReference type="ARBA" id="ARBA00022475"/>
    </source>
</evidence>
<protein>
    <submittedName>
        <fullName evidence="9">PspC domain-containing protein</fullName>
    </submittedName>
</protein>
<dbReference type="InterPro" id="IPR007168">
    <property type="entry name" value="Phageshock_PspC_N"/>
</dbReference>
<dbReference type="Proteomes" id="UP001555826">
    <property type="component" value="Unassembled WGS sequence"/>
</dbReference>
<evidence type="ECO:0000256" key="3">
    <source>
        <dbReference type="ARBA" id="ARBA00022692"/>
    </source>
</evidence>
<feature type="region of interest" description="Disordered" evidence="6">
    <location>
        <begin position="200"/>
        <end position="220"/>
    </location>
</feature>
<evidence type="ECO:0000256" key="7">
    <source>
        <dbReference type="SAM" id="Phobius"/>
    </source>
</evidence>
<feature type="transmembrane region" description="Helical" evidence="7">
    <location>
        <begin position="333"/>
        <end position="353"/>
    </location>
</feature>
<feature type="transmembrane region" description="Helical" evidence="7">
    <location>
        <begin position="306"/>
        <end position="326"/>
    </location>
</feature>
<proteinExistence type="predicted"/>
<dbReference type="EMBL" id="JBFNQN010000004">
    <property type="protein sequence ID" value="MEW9264455.1"/>
    <property type="molecule type" value="Genomic_DNA"/>
</dbReference>
<keyword evidence="4 7" id="KW-1133">Transmembrane helix</keyword>
<gene>
    <name evidence="9" type="ORF">AB1207_06825</name>
</gene>
<comment type="subcellular location">
    <subcellularLocation>
        <location evidence="1">Cell membrane</location>
        <topology evidence="1">Single-pass membrane protein</topology>
    </subcellularLocation>
</comment>
<feature type="transmembrane region" description="Helical" evidence="7">
    <location>
        <begin position="141"/>
        <end position="160"/>
    </location>
</feature>
<evidence type="ECO:0000313" key="9">
    <source>
        <dbReference type="EMBL" id="MEW9264455.1"/>
    </source>
</evidence>
<evidence type="ECO:0000256" key="4">
    <source>
        <dbReference type="ARBA" id="ARBA00022989"/>
    </source>
</evidence>
<evidence type="ECO:0000313" key="10">
    <source>
        <dbReference type="Proteomes" id="UP001555826"/>
    </source>
</evidence>
<feature type="transmembrane region" description="Helical" evidence="7">
    <location>
        <begin position="114"/>
        <end position="135"/>
    </location>
</feature>
<evidence type="ECO:0000256" key="6">
    <source>
        <dbReference type="SAM" id="MobiDB-lite"/>
    </source>
</evidence>
<dbReference type="PANTHER" id="PTHR33885:SF3">
    <property type="entry name" value="PHAGE SHOCK PROTEIN C"/>
    <property type="match status" value="1"/>
</dbReference>
<evidence type="ECO:0000256" key="5">
    <source>
        <dbReference type="ARBA" id="ARBA00023136"/>
    </source>
</evidence>